<comment type="caution">
    <text evidence="12">The sequence shown here is derived from an EMBL/GenBank/DDBJ whole genome shotgun (WGS) entry which is preliminary data.</text>
</comment>
<evidence type="ECO:0000256" key="9">
    <source>
        <dbReference type="ARBA" id="ARBA00035120"/>
    </source>
</evidence>
<keyword evidence="6 11" id="KW-0406">Ion transport</keyword>
<comment type="function">
    <text evidence="11">Fluoride-specific ion channel. Important for reducing fluoride concentration in the cell, thus reducing its toxicity.</text>
</comment>
<dbReference type="Pfam" id="PF02537">
    <property type="entry name" value="CRCB"/>
    <property type="match status" value="1"/>
</dbReference>
<keyword evidence="13" id="KW-1185">Reference proteome</keyword>
<dbReference type="RefSeq" id="WP_172343526.1">
    <property type="nucleotide sequence ID" value="NZ_CASYYZ010000041.1"/>
</dbReference>
<feature type="transmembrane region" description="Helical" evidence="11">
    <location>
        <begin position="68"/>
        <end position="85"/>
    </location>
</feature>
<dbReference type="PANTHER" id="PTHR28259">
    <property type="entry name" value="FLUORIDE EXPORT PROTEIN 1-RELATED"/>
    <property type="match status" value="1"/>
</dbReference>
<keyword evidence="11" id="KW-0479">Metal-binding</keyword>
<evidence type="ECO:0000256" key="7">
    <source>
        <dbReference type="ARBA" id="ARBA00023136"/>
    </source>
</evidence>
<keyword evidence="4 11" id="KW-0812">Transmembrane</keyword>
<evidence type="ECO:0000256" key="11">
    <source>
        <dbReference type="HAMAP-Rule" id="MF_00454"/>
    </source>
</evidence>
<dbReference type="HAMAP" id="MF_00454">
    <property type="entry name" value="FluC"/>
    <property type="match status" value="1"/>
</dbReference>
<evidence type="ECO:0000313" key="12">
    <source>
        <dbReference type="EMBL" id="NPE23995.1"/>
    </source>
</evidence>
<evidence type="ECO:0000313" key="13">
    <source>
        <dbReference type="Proteomes" id="UP000820977"/>
    </source>
</evidence>
<evidence type="ECO:0000256" key="10">
    <source>
        <dbReference type="ARBA" id="ARBA00035585"/>
    </source>
</evidence>
<sequence length="125" mass="12750">MLKNIILVAAGGAAGSVVRYLMSRVVNGLVAVSFPSGTMFVNVAGCLFIGFVYGLCAGKCRMDGNMSLLLTTGFCGGFTTFSTFASESLELFRSGSVIAGALYAGVSVALGLAAVALGMQITKMI</sequence>
<evidence type="ECO:0000256" key="1">
    <source>
        <dbReference type="ARBA" id="ARBA00004651"/>
    </source>
</evidence>
<comment type="catalytic activity">
    <reaction evidence="10">
        <text>fluoride(in) = fluoride(out)</text>
        <dbReference type="Rhea" id="RHEA:76159"/>
        <dbReference type="ChEBI" id="CHEBI:17051"/>
    </reaction>
    <physiologicalReaction direction="left-to-right" evidence="10">
        <dbReference type="Rhea" id="RHEA:76160"/>
    </physiologicalReaction>
</comment>
<feature type="binding site" evidence="11">
    <location>
        <position position="76"/>
    </location>
    <ligand>
        <name>Na(+)</name>
        <dbReference type="ChEBI" id="CHEBI:29101"/>
        <note>structural</note>
    </ligand>
</feature>
<feature type="transmembrane region" description="Helical" evidence="11">
    <location>
        <begin position="39"/>
        <end position="56"/>
    </location>
</feature>
<dbReference type="NCBIfam" id="TIGR00494">
    <property type="entry name" value="crcB"/>
    <property type="match status" value="1"/>
</dbReference>
<comment type="similarity">
    <text evidence="9 11">Belongs to the fluoride channel Fluc/FEX (TC 1.A.43) family.</text>
</comment>
<evidence type="ECO:0000256" key="2">
    <source>
        <dbReference type="ARBA" id="ARBA00022475"/>
    </source>
</evidence>
<keyword evidence="5 11" id="KW-1133">Transmembrane helix</keyword>
<dbReference type="InterPro" id="IPR003691">
    <property type="entry name" value="FluC"/>
</dbReference>
<keyword evidence="8 11" id="KW-0407">Ion channel</keyword>
<accession>A0ABX2AZY2</accession>
<dbReference type="Proteomes" id="UP000820977">
    <property type="component" value="Unassembled WGS sequence"/>
</dbReference>
<feature type="binding site" evidence="11">
    <location>
        <position position="79"/>
    </location>
    <ligand>
        <name>Na(+)</name>
        <dbReference type="ChEBI" id="CHEBI:29101"/>
        <note>structural</note>
    </ligand>
</feature>
<comment type="subcellular location">
    <subcellularLocation>
        <location evidence="1 11">Cell membrane</location>
        <topology evidence="1 11">Multi-pass membrane protein</topology>
    </subcellularLocation>
</comment>
<keyword evidence="2 11" id="KW-1003">Cell membrane</keyword>
<evidence type="ECO:0000256" key="3">
    <source>
        <dbReference type="ARBA" id="ARBA00022519"/>
    </source>
</evidence>
<evidence type="ECO:0000256" key="4">
    <source>
        <dbReference type="ARBA" id="ARBA00022692"/>
    </source>
</evidence>
<dbReference type="EMBL" id="JABKKJ010000001">
    <property type="protein sequence ID" value="NPE23995.1"/>
    <property type="molecule type" value="Genomic_DNA"/>
</dbReference>
<comment type="activity regulation">
    <text evidence="11">Na(+) is not transported, but it plays an essential structural role and its presence is essential for fluoride channel function.</text>
</comment>
<proteinExistence type="inferred from homology"/>
<reference evidence="12 13" key="1">
    <citation type="submission" date="2020-05" db="EMBL/GenBank/DDBJ databases">
        <title>Distinct polysaccharide utilization as determinants for interspecies competition between intestinal Prevotella spp.</title>
        <authorList>
            <person name="Galvez E.J.C."/>
            <person name="Iljazovic A."/>
            <person name="Strowig T."/>
        </authorList>
    </citation>
    <scope>NUCLEOTIDE SEQUENCE [LARGE SCALE GENOMIC DNA]</scope>
    <source>
        <strain evidence="12 13">PCHR</strain>
    </source>
</reference>
<evidence type="ECO:0000256" key="8">
    <source>
        <dbReference type="ARBA" id="ARBA00023303"/>
    </source>
</evidence>
<name>A0ABX2AZY2_9BACT</name>
<evidence type="ECO:0000256" key="6">
    <source>
        <dbReference type="ARBA" id="ARBA00023065"/>
    </source>
</evidence>
<keyword evidence="11" id="KW-0813">Transport</keyword>
<keyword evidence="3" id="KW-0997">Cell inner membrane</keyword>
<evidence type="ECO:0000256" key="5">
    <source>
        <dbReference type="ARBA" id="ARBA00022989"/>
    </source>
</evidence>
<keyword evidence="7 11" id="KW-0472">Membrane</keyword>
<dbReference type="PANTHER" id="PTHR28259:SF1">
    <property type="entry name" value="FLUORIDE EXPORT PROTEIN 1-RELATED"/>
    <property type="match status" value="1"/>
</dbReference>
<keyword evidence="11" id="KW-0915">Sodium</keyword>
<organism evidence="12 13">
    <name type="scientific">Xylanibacter caecicola</name>
    <dbReference type="NCBI Taxonomy" id="2736294"/>
    <lineage>
        <taxon>Bacteria</taxon>
        <taxon>Pseudomonadati</taxon>
        <taxon>Bacteroidota</taxon>
        <taxon>Bacteroidia</taxon>
        <taxon>Bacteroidales</taxon>
        <taxon>Prevotellaceae</taxon>
        <taxon>Xylanibacter</taxon>
    </lineage>
</organism>
<gene>
    <name evidence="11 12" type="primary">crcB</name>
    <name evidence="11" type="synonym">fluC</name>
    <name evidence="12" type="ORF">HPS54_00440</name>
</gene>
<protein>
    <recommendedName>
        <fullName evidence="11">Fluoride-specific ion channel FluC</fullName>
    </recommendedName>
</protein>
<feature type="transmembrane region" description="Helical" evidence="11">
    <location>
        <begin position="97"/>
        <end position="119"/>
    </location>
</feature>